<evidence type="ECO:0000313" key="1">
    <source>
        <dbReference type="Proteomes" id="UP000887565"/>
    </source>
</evidence>
<dbReference type="AlphaFoldDB" id="A0A915JJ70"/>
<accession>A0A915JJ70</accession>
<name>A0A915JJ70_ROMCU</name>
<dbReference type="WBParaSite" id="nRc.2.0.1.t26195-RA">
    <property type="protein sequence ID" value="nRc.2.0.1.t26195-RA"/>
    <property type="gene ID" value="nRc.2.0.1.g26195"/>
</dbReference>
<protein>
    <submittedName>
        <fullName evidence="2">Uncharacterized protein</fullName>
    </submittedName>
</protein>
<organism evidence="1 2">
    <name type="scientific">Romanomermis culicivorax</name>
    <name type="common">Nematode worm</name>
    <dbReference type="NCBI Taxonomy" id="13658"/>
    <lineage>
        <taxon>Eukaryota</taxon>
        <taxon>Metazoa</taxon>
        <taxon>Ecdysozoa</taxon>
        <taxon>Nematoda</taxon>
        <taxon>Enoplea</taxon>
        <taxon>Dorylaimia</taxon>
        <taxon>Mermithida</taxon>
        <taxon>Mermithoidea</taxon>
        <taxon>Mermithidae</taxon>
        <taxon>Romanomermis</taxon>
    </lineage>
</organism>
<evidence type="ECO:0000313" key="2">
    <source>
        <dbReference type="WBParaSite" id="nRc.2.0.1.t26195-RA"/>
    </source>
</evidence>
<proteinExistence type="predicted"/>
<keyword evidence="1" id="KW-1185">Reference proteome</keyword>
<dbReference type="Proteomes" id="UP000887565">
    <property type="component" value="Unplaced"/>
</dbReference>
<sequence length="73" mass="8072">MDRLTLAGFVEKIQDKTIKEPIAPKGINLRRLFAVSIAKKTAMATNVAAGNRLQKLRNSEDSNASDLCQLKCR</sequence>
<reference evidence="2" key="1">
    <citation type="submission" date="2022-11" db="UniProtKB">
        <authorList>
            <consortium name="WormBaseParasite"/>
        </authorList>
    </citation>
    <scope>IDENTIFICATION</scope>
</reference>